<accession>A0A7S0XLU7</accession>
<gene>
    <name evidence="2" type="ORF">PDEL0327_LOCUS1763</name>
</gene>
<sequence>MPKLLMIIPKEKHEIKFRFLWHLFLEPVKNACHTSSYFGSFASFVKCSACTRTVSRFVSANRMASLISSGSVRPIAALNSVRVFRMTKFCRFGVGIFIAPLMSFLYNDRALDLVAGVAIASDLFASVPRGLF</sequence>
<protein>
    <submittedName>
        <fullName evidence="2">Uncharacterized protein</fullName>
    </submittedName>
</protein>
<organism evidence="2">
    <name type="scientific">Pseudo-nitzschia delicatissima</name>
    <dbReference type="NCBI Taxonomy" id="44447"/>
    <lineage>
        <taxon>Eukaryota</taxon>
        <taxon>Sar</taxon>
        <taxon>Stramenopiles</taxon>
        <taxon>Ochrophyta</taxon>
        <taxon>Bacillariophyta</taxon>
        <taxon>Bacillariophyceae</taxon>
        <taxon>Bacillariophycidae</taxon>
        <taxon>Bacillariales</taxon>
        <taxon>Bacillariaceae</taxon>
        <taxon>Pseudo-nitzschia</taxon>
    </lineage>
</organism>
<dbReference type="EMBL" id="HBFG01002323">
    <property type="protein sequence ID" value="CAD8730270.1"/>
    <property type="molecule type" value="Transcribed_RNA"/>
</dbReference>
<dbReference type="AlphaFoldDB" id="A0A7S0XLU7"/>
<evidence type="ECO:0000256" key="1">
    <source>
        <dbReference type="SAM" id="Phobius"/>
    </source>
</evidence>
<keyword evidence="1" id="KW-0472">Membrane</keyword>
<feature type="transmembrane region" description="Helical" evidence="1">
    <location>
        <begin position="89"/>
        <end position="107"/>
    </location>
</feature>
<reference evidence="2" key="1">
    <citation type="submission" date="2021-01" db="EMBL/GenBank/DDBJ databases">
        <authorList>
            <person name="Corre E."/>
            <person name="Pelletier E."/>
            <person name="Niang G."/>
            <person name="Scheremetjew M."/>
            <person name="Finn R."/>
            <person name="Kale V."/>
            <person name="Holt S."/>
            <person name="Cochrane G."/>
            <person name="Meng A."/>
            <person name="Brown T."/>
            <person name="Cohen L."/>
        </authorList>
    </citation>
    <scope>NUCLEOTIDE SEQUENCE</scope>
    <source>
        <strain evidence="2">B596</strain>
    </source>
</reference>
<proteinExistence type="predicted"/>
<keyword evidence="1" id="KW-1133">Transmembrane helix</keyword>
<evidence type="ECO:0000313" key="2">
    <source>
        <dbReference type="EMBL" id="CAD8730270.1"/>
    </source>
</evidence>
<name>A0A7S0XLU7_9STRA</name>
<keyword evidence="1" id="KW-0812">Transmembrane</keyword>